<evidence type="ECO:0000313" key="1">
    <source>
        <dbReference type="EMBL" id="GFA59874.1"/>
    </source>
</evidence>
<dbReference type="EMBL" id="BKCJ010452581">
    <property type="protein sequence ID" value="GFA59874.1"/>
    <property type="molecule type" value="Genomic_DNA"/>
</dbReference>
<reference evidence="1" key="1">
    <citation type="journal article" date="2019" name="Sci. Rep.">
        <title>Draft genome of Tanacetum cinerariifolium, the natural source of mosquito coil.</title>
        <authorList>
            <person name="Yamashiro T."/>
            <person name="Shiraishi A."/>
            <person name="Satake H."/>
            <person name="Nakayama K."/>
        </authorList>
    </citation>
    <scope>NUCLEOTIDE SEQUENCE</scope>
</reference>
<feature type="non-terminal residue" evidence="1">
    <location>
        <position position="1"/>
    </location>
</feature>
<dbReference type="AlphaFoldDB" id="A0A699JYD2"/>
<proteinExistence type="predicted"/>
<organism evidence="1">
    <name type="scientific">Tanacetum cinerariifolium</name>
    <name type="common">Dalmatian daisy</name>
    <name type="synonym">Chrysanthemum cinerariifolium</name>
    <dbReference type="NCBI Taxonomy" id="118510"/>
    <lineage>
        <taxon>Eukaryota</taxon>
        <taxon>Viridiplantae</taxon>
        <taxon>Streptophyta</taxon>
        <taxon>Embryophyta</taxon>
        <taxon>Tracheophyta</taxon>
        <taxon>Spermatophyta</taxon>
        <taxon>Magnoliopsida</taxon>
        <taxon>eudicotyledons</taxon>
        <taxon>Gunneridae</taxon>
        <taxon>Pentapetalae</taxon>
        <taxon>asterids</taxon>
        <taxon>campanulids</taxon>
        <taxon>Asterales</taxon>
        <taxon>Asteraceae</taxon>
        <taxon>Asteroideae</taxon>
        <taxon>Anthemideae</taxon>
        <taxon>Anthemidinae</taxon>
        <taxon>Tanacetum</taxon>
    </lineage>
</organism>
<sequence length="77" mass="8628">LAAPEPSNLVARRVIDDLVDFNGETDVPKNLIAQLNEMIAEIEAMEDQKEVYDSLICLKEDKRGENNKLMALNDLIA</sequence>
<comment type="caution">
    <text evidence="1">The sequence shown here is derived from an EMBL/GenBank/DDBJ whole genome shotgun (WGS) entry which is preliminary data.</text>
</comment>
<name>A0A699JYD2_TANCI</name>
<gene>
    <name evidence="1" type="ORF">Tci_631846</name>
</gene>
<accession>A0A699JYD2</accession>
<protein>
    <submittedName>
        <fullName evidence="1">Uncharacterized protein</fullName>
    </submittedName>
</protein>